<reference evidence="1" key="2">
    <citation type="submission" date="2023-06" db="EMBL/GenBank/DDBJ databases">
        <authorList>
            <person name="Swenson N.G."/>
            <person name="Wegrzyn J.L."/>
            <person name="Mcevoy S.L."/>
        </authorList>
    </citation>
    <scope>NUCLEOTIDE SEQUENCE</scope>
    <source>
        <strain evidence="1">NS2018</strain>
        <tissue evidence="1">Leaf</tissue>
    </source>
</reference>
<dbReference type="EMBL" id="JAUESC010000004">
    <property type="protein sequence ID" value="KAK0597105.1"/>
    <property type="molecule type" value="Genomic_DNA"/>
</dbReference>
<dbReference type="AlphaFoldDB" id="A0AA39SWN0"/>
<accession>A0AA39SWN0</accession>
<keyword evidence="2" id="KW-1185">Reference proteome</keyword>
<organism evidence="1 2">
    <name type="scientific">Acer saccharum</name>
    <name type="common">Sugar maple</name>
    <dbReference type="NCBI Taxonomy" id="4024"/>
    <lineage>
        <taxon>Eukaryota</taxon>
        <taxon>Viridiplantae</taxon>
        <taxon>Streptophyta</taxon>
        <taxon>Embryophyta</taxon>
        <taxon>Tracheophyta</taxon>
        <taxon>Spermatophyta</taxon>
        <taxon>Magnoliopsida</taxon>
        <taxon>eudicotyledons</taxon>
        <taxon>Gunneridae</taxon>
        <taxon>Pentapetalae</taxon>
        <taxon>rosids</taxon>
        <taxon>malvids</taxon>
        <taxon>Sapindales</taxon>
        <taxon>Sapindaceae</taxon>
        <taxon>Hippocastanoideae</taxon>
        <taxon>Acereae</taxon>
        <taxon>Acer</taxon>
    </lineage>
</organism>
<protein>
    <submittedName>
        <fullName evidence="1">Uncharacterized protein</fullName>
    </submittedName>
</protein>
<name>A0AA39SWN0_ACESA</name>
<dbReference type="Proteomes" id="UP001168877">
    <property type="component" value="Unassembled WGS sequence"/>
</dbReference>
<gene>
    <name evidence="1" type="ORF">LWI29_021879</name>
</gene>
<evidence type="ECO:0000313" key="2">
    <source>
        <dbReference type="Proteomes" id="UP001168877"/>
    </source>
</evidence>
<proteinExistence type="predicted"/>
<evidence type="ECO:0000313" key="1">
    <source>
        <dbReference type="EMBL" id="KAK0597105.1"/>
    </source>
</evidence>
<comment type="caution">
    <text evidence="1">The sequence shown here is derived from an EMBL/GenBank/DDBJ whole genome shotgun (WGS) entry which is preliminary data.</text>
</comment>
<sequence>MYDAQERGRFIINSLKLACLLEGSLDERTSYEEDHVKMHDVLRDMAHWLAREHGSEILVKEHSGLIKSQEIGRWKETIRVSLYGDSTEFLIETPVVCPRLKTIFVMGSTLTTLPDQMETEYVVIPPGVISSLSSLEMYSNLEYFSQCKIDMKLIIEEFGMFGKDN</sequence>
<reference evidence="1" key="1">
    <citation type="journal article" date="2022" name="Plant J.">
        <title>Strategies of tolerance reflected in two North American maple genomes.</title>
        <authorList>
            <person name="McEvoy S.L."/>
            <person name="Sezen U.U."/>
            <person name="Trouern-Trend A."/>
            <person name="McMahon S.M."/>
            <person name="Schaberg P.G."/>
            <person name="Yang J."/>
            <person name="Wegrzyn J.L."/>
            <person name="Swenson N.G."/>
        </authorList>
    </citation>
    <scope>NUCLEOTIDE SEQUENCE</scope>
    <source>
        <strain evidence="1">NS2018</strain>
    </source>
</reference>